<comment type="catalytic activity">
    <reaction evidence="21">
        <text>octadecanal + NAD(+) + H2O = octadecanoate + NADH + 2 H(+)</text>
        <dbReference type="Rhea" id="RHEA:44020"/>
        <dbReference type="ChEBI" id="CHEBI:15377"/>
        <dbReference type="ChEBI" id="CHEBI:15378"/>
        <dbReference type="ChEBI" id="CHEBI:17034"/>
        <dbReference type="ChEBI" id="CHEBI:25629"/>
        <dbReference type="ChEBI" id="CHEBI:57540"/>
        <dbReference type="ChEBI" id="CHEBI:57945"/>
    </reaction>
</comment>
<evidence type="ECO:0000256" key="5">
    <source>
        <dbReference type="ARBA" id="ARBA00022824"/>
    </source>
</evidence>
<keyword evidence="7" id="KW-0492">Microsome</keyword>
<keyword evidence="8 26" id="KW-1133">Transmembrane helix</keyword>
<evidence type="ECO:0000256" key="20">
    <source>
        <dbReference type="ARBA" id="ARBA00048607"/>
    </source>
</evidence>
<comment type="catalytic activity">
    <reaction evidence="15">
        <text>2,6,10,14-tetramethylpentadecanal + NAD(+) + H2O = 2,6,10,14-tetramethylpentadecanoate + NADH + 2 H(+)</text>
        <dbReference type="Rhea" id="RHEA:44016"/>
        <dbReference type="ChEBI" id="CHEBI:15377"/>
        <dbReference type="ChEBI" id="CHEBI:15378"/>
        <dbReference type="ChEBI" id="CHEBI:49189"/>
        <dbReference type="ChEBI" id="CHEBI:57540"/>
        <dbReference type="ChEBI" id="CHEBI:57945"/>
        <dbReference type="ChEBI" id="CHEBI:77268"/>
    </reaction>
</comment>
<comment type="catalytic activity">
    <reaction evidence="16">
        <text>heptanal + NAD(+) + H2O = heptanoate + NADH + 2 H(+)</text>
        <dbReference type="Rhea" id="RHEA:44108"/>
        <dbReference type="ChEBI" id="CHEBI:15377"/>
        <dbReference type="ChEBI" id="CHEBI:15378"/>
        <dbReference type="ChEBI" id="CHEBI:32362"/>
        <dbReference type="ChEBI" id="CHEBI:34787"/>
        <dbReference type="ChEBI" id="CHEBI:57540"/>
        <dbReference type="ChEBI" id="CHEBI:57945"/>
    </reaction>
</comment>
<dbReference type="EC" id="1.2.1.3" evidence="11"/>
<evidence type="ECO:0000256" key="24">
    <source>
        <dbReference type="ARBA" id="ARBA00048972"/>
    </source>
</evidence>
<dbReference type="Proteomes" id="UP000289886">
    <property type="component" value="Unassembled WGS sequence"/>
</dbReference>
<keyword evidence="10 26" id="KW-0472">Membrane</keyword>
<name>A0A444US05_ACIRT</name>
<dbReference type="Pfam" id="PF00171">
    <property type="entry name" value="Aldedh"/>
    <property type="match status" value="1"/>
</dbReference>
<comment type="catalytic activity">
    <reaction evidence="22">
        <text>(2E)-hexadecenal + NAD(+) + H2O = (E)-hexadec-2-enoate + NADH + 2 H(+)</text>
        <dbReference type="Rhea" id="RHEA:36135"/>
        <dbReference type="ChEBI" id="CHEBI:15377"/>
        <dbReference type="ChEBI" id="CHEBI:15378"/>
        <dbReference type="ChEBI" id="CHEBI:17585"/>
        <dbReference type="ChEBI" id="CHEBI:57540"/>
        <dbReference type="ChEBI" id="CHEBI:57945"/>
        <dbReference type="ChEBI" id="CHEBI:72745"/>
    </reaction>
</comment>
<keyword evidence="29" id="KW-1185">Reference proteome</keyword>
<evidence type="ECO:0000256" key="22">
    <source>
        <dbReference type="ARBA" id="ARBA00048826"/>
    </source>
</evidence>
<evidence type="ECO:0000256" key="12">
    <source>
        <dbReference type="ARBA" id="ARBA00039117"/>
    </source>
</evidence>
<comment type="similarity">
    <text evidence="3">Belongs to the aldehyde dehydrogenase family.</text>
</comment>
<feature type="transmembrane region" description="Helical" evidence="26">
    <location>
        <begin position="154"/>
        <end position="178"/>
    </location>
</feature>
<comment type="subcellular location">
    <subcellularLocation>
        <location evidence="1">Endoplasmic reticulum membrane</location>
        <topology evidence="1">Single-pass membrane protein</topology>
        <orientation evidence="1">Cytoplasmic side</orientation>
    </subcellularLocation>
    <subcellularLocation>
        <location evidence="2">Microsome membrane</location>
    </subcellularLocation>
</comment>
<comment type="catalytic activity">
    <reaction evidence="23">
        <text>a fatty aldehyde + NAD(+) + H2O = a fatty acid + NADH + 2 H(+)</text>
        <dbReference type="Rhea" id="RHEA:49832"/>
        <dbReference type="ChEBI" id="CHEBI:15377"/>
        <dbReference type="ChEBI" id="CHEBI:15378"/>
        <dbReference type="ChEBI" id="CHEBI:28868"/>
        <dbReference type="ChEBI" id="CHEBI:35746"/>
        <dbReference type="ChEBI" id="CHEBI:57540"/>
        <dbReference type="ChEBI" id="CHEBI:57945"/>
    </reaction>
</comment>
<keyword evidence="4 26" id="KW-0812">Transmembrane</keyword>
<evidence type="ECO:0000256" key="17">
    <source>
        <dbReference type="ARBA" id="ARBA00047920"/>
    </source>
</evidence>
<keyword evidence="6" id="KW-0443">Lipid metabolism</keyword>
<comment type="catalytic activity">
    <reaction evidence="19">
        <text>dodecanoate + NADH + 2 H(+) = dodecanal + NAD(+) + H2O</text>
        <dbReference type="Rhea" id="RHEA:44168"/>
        <dbReference type="ChEBI" id="CHEBI:15377"/>
        <dbReference type="ChEBI" id="CHEBI:15378"/>
        <dbReference type="ChEBI" id="CHEBI:18262"/>
        <dbReference type="ChEBI" id="CHEBI:27836"/>
        <dbReference type="ChEBI" id="CHEBI:57540"/>
        <dbReference type="ChEBI" id="CHEBI:57945"/>
    </reaction>
</comment>
<evidence type="ECO:0000313" key="28">
    <source>
        <dbReference type="EMBL" id="RXM90943.1"/>
    </source>
</evidence>
<dbReference type="InterPro" id="IPR016162">
    <property type="entry name" value="Ald_DH_N"/>
</dbReference>
<evidence type="ECO:0000256" key="18">
    <source>
        <dbReference type="ARBA" id="ARBA00047959"/>
    </source>
</evidence>
<evidence type="ECO:0000256" key="1">
    <source>
        <dbReference type="ARBA" id="ARBA00004131"/>
    </source>
</evidence>
<dbReference type="PANTHER" id="PTHR43570">
    <property type="entry name" value="ALDEHYDE DEHYDROGENASE"/>
    <property type="match status" value="1"/>
</dbReference>
<dbReference type="GO" id="GO:0006081">
    <property type="term" value="P:aldehyde metabolic process"/>
    <property type="evidence" value="ECO:0007669"/>
    <property type="project" value="InterPro"/>
</dbReference>
<evidence type="ECO:0000256" key="9">
    <source>
        <dbReference type="ARBA" id="ARBA00023002"/>
    </source>
</evidence>
<dbReference type="InterPro" id="IPR012394">
    <property type="entry name" value="Aldehyde_DH_NAD(P)"/>
</dbReference>
<evidence type="ECO:0000256" key="26">
    <source>
        <dbReference type="SAM" id="Phobius"/>
    </source>
</evidence>
<comment type="catalytic activity">
    <reaction evidence="17">
        <text>(2E,6E)-farnesal + NAD(+) + H2O = (2E,6E)-farnesoate + NADH + 2 H(+)</text>
        <dbReference type="Rhea" id="RHEA:24216"/>
        <dbReference type="ChEBI" id="CHEBI:15377"/>
        <dbReference type="ChEBI" id="CHEBI:15378"/>
        <dbReference type="ChEBI" id="CHEBI:15894"/>
        <dbReference type="ChEBI" id="CHEBI:57540"/>
        <dbReference type="ChEBI" id="CHEBI:57945"/>
        <dbReference type="ChEBI" id="CHEBI:83276"/>
        <dbReference type="EC" id="1.2.1.94"/>
    </reaction>
</comment>
<dbReference type="EC" id="1.2.1.94" evidence="12"/>
<evidence type="ECO:0000256" key="21">
    <source>
        <dbReference type="ARBA" id="ARBA00048648"/>
    </source>
</evidence>
<evidence type="ECO:0000256" key="4">
    <source>
        <dbReference type="ARBA" id="ARBA00022692"/>
    </source>
</evidence>
<evidence type="ECO:0000256" key="15">
    <source>
        <dbReference type="ARBA" id="ARBA00047498"/>
    </source>
</evidence>
<evidence type="ECO:0000256" key="25">
    <source>
        <dbReference type="ARBA" id="ARBA00049148"/>
    </source>
</evidence>
<evidence type="ECO:0000256" key="8">
    <source>
        <dbReference type="ARBA" id="ARBA00022989"/>
    </source>
</evidence>
<keyword evidence="9" id="KW-0560">Oxidoreductase</keyword>
<dbReference type="FunFam" id="3.40.309.10:FF:000034">
    <property type="entry name" value="Aldehyde dehydrogenase, dimeric NADP-preferring"/>
    <property type="match status" value="1"/>
</dbReference>
<evidence type="ECO:0000256" key="14">
    <source>
        <dbReference type="ARBA" id="ARBA00042336"/>
    </source>
</evidence>
<proteinExistence type="inferred from homology"/>
<dbReference type="EMBL" id="SCEB01011407">
    <property type="protein sequence ID" value="RXM90943.1"/>
    <property type="molecule type" value="Genomic_DNA"/>
</dbReference>
<dbReference type="GO" id="GO:0005789">
    <property type="term" value="C:endoplasmic reticulum membrane"/>
    <property type="evidence" value="ECO:0007669"/>
    <property type="project" value="UniProtKB-SubCell"/>
</dbReference>
<dbReference type="InterPro" id="IPR015590">
    <property type="entry name" value="Aldehyde_DH_dom"/>
</dbReference>
<comment type="catalytic activity">
    <reaction evidence="24">
        <text>decanal + NAD(+) + H2O = decanoate + NADH + 2 H(+)</text>
        <dbReference type="Rhea" id="RHEA:44104"/>
        <dbReference type="ChEBI" id="CHEBI:15377"/>
        <dbReference type="ChEBI" id="CHEBI:15378"/>
        <dbReference type="ChEBI" id="CHEBI:27689"/>
        <dbReference type="ChEBI" id="CHEBI:31457"/>
        <dbReference type="ChEBI" id="CHEBI:57540"/>
        <dbReference type="ChEBI" id="CHEBI:57945"/>
    </reaction>
</comment>
<dbReference type="Gene3D" id="3.40.309.10">
    <property type="entry name" value="Aldehyde Dehydrogenase, Chain A, domain 2"/>
    <property type="match status" value="1"/>
</dbReference>
<dbReference type="Gene3D" id="3.40.605.10">
    <property type="entry name" value="Aldehyde Dehydrogenase, Chain A, domain 1"/>
    <property type="match status" value="1"/>
</dbReference>
<keyword evidence="6" id="KW-0276">Fatty acid metabolism</keyword>
<dbReference type="SUPFAM" id="SSF53720">
    <property type="entry name" value="ALDH-like"/>
    <property type="match status" value="1"/>
</dbReference>
<evidence type="ECO:0000256" key="19">
    <source>
        <dbReference type="ARBA" id="ARBA00048322"/>
    </source>
</evidence>
<sequence length="245" mass="27403">APTVLTGVTGSSKVMQEEIFGPVLPLVSVGSVDEAIRFINEREKPLALYVFSYDSKLIKRMIAETSSGGVTANDVLLHYSISALPFGGVGNSGMGSYHGKHSFDRLSHLRSCLIKSLNMEAVNKVRYPPHSAKKLSWARFFILKRVRLGTLGRLALLAAFVALAALVAQVMTAVHWGLKLNCLIFILKLNRNKHLKYSYIHVCVDLSVYTVVNMQSKVDLFYVQCLFHVHIHFKHKQLLDIHILM</sequence>
<evidence type="ECO:0000256" key="13">
    <source>
        <dbReference type="ARBA" id="ARBA00039622"/>
    </source>
</evidence>
<reference evidence="28 29" key="1">
    <citation type="submission" date="2019-01" db="EMBL/GenBank/DDBJ databases">
        <title>Draft Genome and Complete Hox-Cluster Characterization of the Sterlet Sturgeon (Acipenser ruthenus).</title>
        <authorList>
            <person name="Wei Q."/>
        </authorList>
    </citation>
    <scope>NUCLEOTIDE SEQUENCE [LARGE SCALE GENOMIC DNA]</scope>
    <source>
        <strain evidence="28">WHYD16114868_AA</strain>
        <tissue evidence="28">Blood</tissue>
    </source>
</reference>
<evidence type="ECO:0000313" key="29">
    <source>
        <dbReference type="Proteomes" id="UP000289886"/>
    </source>
</evidence>
<dbReference type="PANTHER" id="PTHR43570:SF9">
    <property type="entry name" value="ALDEHYDE DEHYDROGENASE FAMILY 3 MEMBER A2"/>
    <property type="match status" value="1"/>
</dbReference>
<dbReference type="AlphaFoldDB" id="A0A444US05"/>
<feature type="domain" description="Aldehyde dehydrogenase" evidence="27">
    <location>
        <begin position="1"/>
        <end position="110"/>
    </location>
</feature>
<comment type="catalytic activity">
    <reaction evidence="20">
        <text>22-oxodocosanoate + NAD(+) + H2O = docosanedioate + NADH + 2 H(+)</text>
        <dbReference type="Rhea" id="RHEA:39015"/>
        <dbReference type="ChEBI" id="CHEBI:15377"/>
        <dbReference type="ChEBI" id="CHEBI:15378"/>
        <dbReference type="ChEBI" id="CHEBI:57540"/>
        <dbReference type="ChEBI" id="CHEBI:57945"/>
        <dbReference type="ChEBI" id="CHEBI:76298"/>
        <dbReference type="ChEBI" id="CHEBI:76299"/>
    </reaction>
</comment>
<evidence type="ECO:0000256" key="3">
    <source>
        <dbReference type="ARBA" id="ARBA00009986"/>
    </source>
</evidence>
<evidence type="ECO:0000256" key="7">
    <source>
        <dbReference type="ARBA" id="ARBA00022848"/>
    </source>
</evidence>
<accession>A0A444US05</accession>
<dbReference type="GO" id="GO:0120553">
    <property type="term" value="F:farnesal dehydrogenase (NAD+) activity"/>
    <property type="evidence" value="ECO:0007669"/>
    <property type="project" value="UniProtKB-EC"/>
</dbReference>
<dbReference type="InterPro" id="IPR016163">
    <property type="entry name" value="Ald_DH_C"/>
</dbReference>
<organism evidence="28 29">
    <name type="scientific">Acipenser ruthenus</name>
    <name type="common">Sterlet sturgeon</name>
    <dbReference type="NCBI Taxonomy" id="7906"/>
    <lineage>
        <taxon>Eukaryota</taxon>
        <taxon>Metazoa</taxon>
        <taxon>Chordata</taxon>
        <taxon>Craniata</taxon>
        <taxon>Vertebrata</taxon>
        <taxon>Euteleostomi</taxon>
        <taxon>Actinopterygii</taxon>
        <taxon>Chondrostei</taxon>
        <taxon>Acipenseriformes</taxon>
        <taxon>Acipenseridae</taxon>
        <taxon>Acipenser</taxon>
    </lineage>
</organism>
<keyword evidence="5" id="KW-0256">Endoplasmic reticulum</keyword>
<dbReference type="GO" id="GO:0004028">
    <property type="term" value="F:3-chloroallyl aldehyde dehydrogenase activity"/>
    <property type="evidence" value="ECO:0007669"/>
    <property type="project" value="TreeGrafter"/>
</dbReference>
<evidence type="ECO:0000256" key="16">
    <source>
        <dbReference type="ARBA" id="ARBA00047531"/>
    </source>
</evidence>
<comment type="catalytic activity">
    <reaction evidence="18">
        <text>tetradecanal + NAD(+) + H2O = tetradecanoate + NADH + 2 H(+)</text>
        <dbReference type="Rhea" id="RHEA:44172"/>
        <dbReference type="ChEBI" id="CHEBI:15377"/>
        <dbReference type="ChEBI" id="CHEBI:15378"/>
        <dbReference type="ChEBI" id="CHEBI:30807"/>
        <dbReference type="ChEBI" id="CHEBI:57540"/>
        <dbReference type="ChEBI" id="CHEBI:57945"/>
        <dbReference type="ChEBI" id="CHEBI:84067"/>
    </reaction>
</comment>
<dbReference type="GO" id="GO:0006631">
    <property type="term" value="P:fatty acid metabolic process"/>
    <property type="evidence" value="ECO:0007669"/>
    <property type="project" value="UniProtKB-KW"/>
</dbReference>
<evidence type="ECO:0000259" key="27">
    <source>
        <dbReference type="Pfam" id="PF00171"/>
    </source>
</evidence>
<feature type="non-terminal residue" evidence="28">
    <location>
        <position position="1"/>
    </location>
</feature>
<comment type="catalytic activity">
    <reaction evidence="25">
        <text>hexadecanoate + NADH + 2 H(+) = hexadecanal + NAD(+) + H2O</text>
        <dbReference type="Rhea" id="RHEA:33739"/>
        <dbReference type="ChEBI" id="CHEBI:7896"/>
        <dbReference type="ChEBI" id="CHEBI:15377"/>
        <dbReference type="ChEBI" id="CHEBI:15378"/>
        <dbReference type="ChEBI" id="CHEBI:17600"/>
        <dbReference type="ChEBI" id="CHEBI:57540"/>
        <dbReference type="ChEBI" id="CHEBI:57945"/>
    </reaction>
</comment>
<evidence type="ECO:0000256" key="2">
    <source>
        <dbReference type="ARBA" id="ARBA00004524"/>
    </source>
</evidence>
<evidence type="ECO:0000256" key="11">
    <source>
        <dbReference type="ARBA" id="ARBA00024226"/>
    </source>
</evidence>
<evidence type="ECO:0000256" key="10">
    <source>
        <dbReference type="ARBA" id="ARBA00023136"/>
    </source>
</evidence>
<gene>
    <name evidence="28" type="ORF">EOD39_21691</name>
</gene>
<comment type="caution">
    <text evidence="28">The sequence shown here is derived from an EMBL/GenBank/DDBJ whole genome shotgun (WGS) entry which is preliminary data.</text>
</comment>
<protein>
    <recommendedName>
        <fullName evidence="13">Aldehyde dehydrogenase family 3 member A2</fullName>
        <ecNumber evidence="11">1.2.1.3</ecNumber>
        <ecNumber evidence="12">1.2.1.94</ecNumber>
    </recommendedName>
    <alternativeName>
        <fullName evidence="14">Fatty aldehyde dehydrogenase</fullName>
    </alternativeName>
</protein>
<dbReference type="InterPro" id="IPR016161">
    <property type="entry name" value="Ald_DH/histidinol_DH"/>
</dbReference>
<evidence type="ECO:0000256" key="6">
    <source>
        <dbReference type="ARBA" id="ARBA00022832"/>
    </source>
</evidence>
<evidence type="ECO:0000256" key="23">
    <source>
        <dbReference type="ARBA" id="ARBA00048895"/>
    </source>
</evidence>